<feature type="compositionally biased region" description="Basic and acidic residues" evidence="1">
    <location>
        <begin position="22"/>
        <end position="32"/>
    </location>
</feature>
<dbReference type="AlphaFoldDB" id="A0A7J5Z2G0"/>
<dbReference type="OrthoDB" id="8983744at2759"/>
<dbReference type="Proteomes" id="UP000518266">
    <property type="component" value="Unassembled WGS sequence"/>
</dbReference>
<reference evidence="2 3" key="1">
    <citation type="submission" date="2020-03" db="EMBL/GenBank/DDBJ databases">
        <title>Dissostichus mawsoni Genome sequencing and assembly.</title>
        <authorList>
            <person name="Park H."/>
        </authorList>
    </citation>
    <scope>NUCLEOTIDE SEQUENCE [LARGE SCALE GENOMIC DNA]</scope>
    <source>
        <strain evidence="2">DM0001</strain>
        <tissue evidence="2">Muscle</tissue>
    </source>
</reference>
<dbReference type="EMBL" id="JAAKFY010000007">
    <property type="protein sequence ID" value="KAF3854498.1"/>
    <property type="molecule type" value="Genomic_DNA"/>
</dbReference>
<sequence>MVLVPGNGLHVSGEPETPLRTSHRDDQAAMSRKDHTALGTSAKAWSEVFVSLSAVTISILARTAAGKLPVTGVETQMPVSPLQGYLEPEVRDNVGLVVARTVAPVKNGCTVARLLNPTEKELKLHPGSHLGVFHHVKDCDLLTPSEVFPSQQGATPLPDVAGFPLMQSPHRALDA</sequence>
<evidence type="ECO:0000313" key="2">
    <source>
        <dbReference type="EMBL" id="KAF3854498.1"/>
    </source>
</evidence>
<protein>
    <submittedName>
        <fullName evidence="2">Uncharacterized protein</fullName>
    </submittedName>
</protein>
<name>A0A7J5Z2G0_DISMA</name>
<gene>
    <name evidence="2" type="ORF">F7725_022553</name>
</gene>
<organism evidence="2 3">
    <name type="scientific">Dissostichus mawsoni</name>
    <name type="common">Antarctic cod</name>
    <dbReference type="NCBI Taxonomy" id="36200"/>
    <lineage>
        <taxon>Eukaryota</taxon>
        <taxon>Metazoa</taxon>
        <taxon>Chordata</taxon>
        <taxon>Craniata</taxon>
        <taxon>Vertebrata</taxon>
        <taxon>Euteleostomi</taxon>
        <taxon>Actinopterygii</taxon>
        <taxon>Neopterygii</taxon>
        <taxon>Teleostei</taxon>
        <taxon>Neoteleostei</taxon>
        <taxon>Acanthomorphata</taxon>
        <taxon>Eupercaria</taxon>
        <taxon>Perciformes</taxon>
        <taxon>Notothenioidei</taxon>
        <taxon>Nototheniidae</taxon>
        <taxon>Dissostichus</taxon>
    </lineage>
</organism>
<feature type="region of interest" description="Disordered" evidence="1">
    <location>
        <begin position="1"/>
        <end position="32"/>
    </location>
</feature>
<keyword evidence="3" id="KW-1185">Reference proteome</keyword>
<proteinExistence type="predicted"/>
<comment type="caution">
    <text evidence="2">The sequence shown here is derived from an EMBL/GenBank/DDBJ whole genome shotgun (WGS) entry which is preliminary data.</text>
</comment>
<evidence type="ECO:0000313" key="3">
    <source>
        <dbReference type="Proteomes" id="UP000518266"/>
    </source>
</evidence>
<evidence type="ECO:0000256" key="1">
    <source>
        <dbReference type="SAM" id="MobiDB-lite"/>
    </source>
</evidence>
<accession>A0A7J5Z2G0</accession>